<name>A0A1Q3EWP3_CULTA</name>
<protein>
    <submittedName>
        <fullName evidence="2">Putative las1-like protein</fullName>
    </submittedName>
</protein>
<dbReference type="GO" id="GO:0030687">
    <property type="term" value="C:preribosome, large subunit precursor"/>
    <property type="evidence" value="ECO:0007669"/>
    <property type="project" value="TreeGrafter"/>
</dbReference>
<dbReference type="EMBL" id="GFDL01015320">
    <property type="protein sequence ID" value="JAV19725.1"/>
    <property type="molecule type" value="Transcribed_RNA"/>
</dbReference>
<proteinExistence type="predicted"/>
<feature type="region of interest" description="Disordered" evidence="1">
    <location>
        <begin position="505"/>
        <end position="526"/>
    </location>
</feature>
<dbReference type="PANTHER" id="PTHR15002">
    <property type="entry name" value="RIBOSOMAL BIOGENESIS PROTEIN LAS1L"/>
    <property type="match status" value="1"/>
</dbReference>
<sequence>MNINALPEEFPPSNIDLKRKEASHISAWRDKKEFHTVYKQIFCSPKSDISARERAAETLKVWKIRQNRQTPVSVLCTLAILEVQIRDSRQGENVQANELKSLYSGAFTRFINFLTECHQQSGAGRKGSISARMKEIGIEGFLVELRHLCAHSSVSISLDVFRRSAEYCMNWLKVCYWRRELQLIQSCEGRQVKGGTLTDKVADDLRYLVSVYDVATKAIHKGAKMVVGGEQHLTSSQFKLLKEHAEANNEHQLSTIVSDVVGYMMEKLRFPKTPEATPAVCDILLNCQYMFEAAAKGQTQGLAHIHQQLVQNLVVKGFIQTYLEKLIAICEDDLEAPERRQGAKFWATEIALAFRLLKKFKKLLKALPERTHQYKHQEHKRKMSKTVLAIYQNKLRVDLQNTIIIGTSVNCPWHLRLSRGFLMERILAVNEYTKELLPLILALAEPHLKLSQRESIEAAAEKYTMNYLAVLEDQAEELPSSTPKRSAASGRSAKVYSLEDVLKHTAEGGGEQEEEEEGAPASKKARKFGVWSEVPIDEGTDWGQCPLGRLMWE</sequence>
<dbReference type="Pfam" id="PF04031">
    <property type="entry name" value="Las1"/>
    <property type="match status" value="1"/>
</dbReference>
<dbReference type="GO" id="GO:0090730">
    <property type="term" value="C:Las1 complex"/>
    <property type="evidence" value="ECO:0007669"/>
    <property type="project" value="InterPro"/>
</dbReference>
<dbReference type="InterPro" id="IPR007174">
    <property type="entry name" value="Las1"/>
</dbReference>
<dbReference type="AlphaFoldDB" id="A0A1Q3EWP3"/>
<dbReference type="GO" id="GO:0004519">
    <property type="term" value="F:endonuclease activity"/>
    <property type="evidence" value="ECO:0007669"/>
    <property type="project" value="InterPro"/>
</dbReference>
<evidence type="ECO:0000313" key="2">
    <source>
        <dbReference type="EMBL" id="JAV19725.1"/>
    </source>
</evidence>
<accession>A0A1Q3EWP3</accession>
<reference evidence="2" key="1">
    <citation type="submission" date="2017-01" db="EMBL/GenBank/DDBJ databases">
        <title>A deep insight into the sialotranscriptome of adult male and female Cluex tarsalis mosquitoes.</title>
        <authorList>
            <person name="Ribeiro J.M."/>
            <person name="Moreira F."/>
            <person name="Bernard K.A."/>
            <person name="Calvo E."/>
        </authorList>
    </citation>
    <scope>NUCLEOTIDE SEQUENCE</scope>
    <source>
        <strain evidence="2">Kern County</strain>
        <tissue evidence="2">Salivary glands</tissue>
    </source>
</reference>
<organism evidence="2">
    <name type="scientific">Culex tarsalis</name>
    <name type="common">Encephalitis mosquito</name>
    <dbReference type="NCBI Taxonomy" id="7177"/>
    <lineage>
        <taxon>Eukaryota</taxon>
        <taxon>Metazoa</taxon>
        <taxon>Ecdysozoa</taxon>
        <taxon>Arthropoda</taxon>
        <taxon>Hexapoda</taxon>
        <taxon>Insecta</taxon>
        <taxon>Pterygota</taxon>
        <taxon>Neoptera</taxon>
        <taxon>Endopterygota</taxon>
        <taxon>Diptera</taxon>
        <taxon>Nematocera</taxon>
        <taxon>Culicoidea</taxon>
        <taxon>Culicidae</taxon>
        <taxon>Culicinae</taxon>
        <taxon>Culicini</taxon>
        <taxon>Culex</taxon>
        <taxon>Culex</taxon>
    </lineage>
</organism>
<dbReference type="PANTHER" id="PTHR15002:SF0">
    <property type="entry name" value="RIBOSOMAL BIOGENESIS PROTEIN LAS1L"/>
    <property type="match status" value="1"/>
</dbReference>
<evidence type="ECO:0000256" key="1">
    <source>
        <dbReference type="SAM" id="MobiDB-lite"/>
    </source>
</evidence>
<dbReference type="GO" id="GO:0000460">
    <property type="term" value="P:maturation of 5.8S rRNA"/>
    <property type="evidence" value="ECO:0007669"/>
    <property type="project" value="TreeGrafter"/>
</dbReference>
<dbReference type="GO" id="GO:0000470">
    <property type="term" value="P:maturation of LSU-rRNA"/>
    <property type="evidence" value="ECO:0007669"/>
    <property type="project" value="TreeGrafter"/>
</dbReference>